<keyword evidence="3" id="KW-0963">Cytoplasm</keyword>
<feature type="coiled-coil region" evidence="10">
    <location>
        <begin position="401"/>
        <end position="475"/>
    </location>
</feature>
<feature type="repeat" description="ANK" evidence="9">
    <location>
        <begin position="52"/>
        <end position="84"/>
    </location>
</feature>
<dbReference type="Pfam" id="PF00023">
    <property type="entry name" value="Ank"/>
    <property type="match status" value="1"/>
</dbReference>
<dbReference type="PANTHER" id="PTHR24129">
    <property type="entry name" value="ANKYCORBIN"/>
    <property type="match status" value="1"/>
</dbReference>
<evidence type="ECO:0000256" key="3">
    <source>
        <dbReference type="ARBA" id="ARBA00022490"/>
    </source>
</evidence>
<feature type="repeat" description="ANK" evidence="9">
    <location>
        <begin position="151"/>
        <end position="183"/>
    </location>
</feature>
<evidence type="ECO:0000256" key="8">
    <source>
        <dbReference type="ARBA" id="ARBA00023242"/>
    </source>
</evidence>
<evidence type="ECO:0000256" key="9">
    <source>
        <dbReference type="PROSITE-ProRule" id="PRU00023"/>
    </source>
</evidence>
<evidence type="ECO:0000256" key="6">
    <source>
        <dbReference type="ARBA" id="ARBA00023054"/>
    </source>
</evidence>
<dbReference type="InterPro" id="IPR042420">
    <property type="entry name" value="RAI14/UACA"/>
</dbReference>
<dbReference type="GO" id="GO:0005634">
    <property type="term" value="C:nucleus"/>
    <property type="evidence" value="ECO:0007669"/>
    <property type="project" value="UniProtKB-SubCell"/>
</dbReference>
<dbReference type="SUPFAM" id="SSF48403">
    <property type="entry name" value="Ankyrin repeat"/>
    <property type="match status" value="1"/>
</dbReference>
<reference evidence="12 13" key="1">
    <citation type="submission" date="2018-10" db="EMBL/GenBank/DDBJ databases">
        <title>Improved assembly of the deer mouse Peromyscus maniculatus genome.</title>
        <authorList>
            <person name="Lassance J.-M."/>
            <person name="Hoekstra H.E."/>
        </authorList>
    </citation>
    <scope>NUCLEOTIDE SEQUENCE [LARGE SCALE GENOMIC DNA]</scope>
</reference>
<feature type="repeat" description="ANK" evidence="9">
    <location>
        <begin position="184"/>
        <end position="216"/>
    </location>
</feature>
<dbReference type="FunFam" id="1.25.40.20:FF:000083">
    <property type="entry name" value="Uveal autoantigen with coiled-coil domains and ankyrin repeats"/>
    <property type="match status" value="1"/>
</dbReference>
<dbReference type="InterPro" id="IPR036770">
    <property type="entry name" value="Ankyrin_rpt-contain_sf"/>
</dbReference>
<evidence type="ECO:0000256" key="4">
    <source>
        <dbReference type="ARBA" id="ARBA00022737"/>
    </source>
</evidence>
<feature type="compositionally biased region" description="Polar residues" evidence="11">
    <location>
        <begin position="252"/>
        <end position="270"/>
    </location>
</feature>
<dbReference type="GeneTree" id="ENSGT00940000157400"/>
<keyword evidence="4" id="KW-0677">Repeat</keyword>
<organism evidence="12 13">
    <name type="scientific">Peromyscus maniculatus bairdii</name>
    <name type="common">Prairie deer mouse</name>
    <dbReference type="NCBI Taxonomy" id="230844"/>
    <lineage>
        <taxon>Eukaryota</taxon>
        <taxon>Metazoa</taxon>
        <taxon>Chordata</taxon>
        <taxon>Craniata</taxon>
        <taxon>Vertebrata</taxon>
        <taxon>Euteleostomi</taxon>
        <taxon>Mammalia</taxon>
        <taxon>Eutheria</taxon>
        <taxon>Euarchontoglires</taxon>
        <taxon>Glires</taxon>
        <taxon>Rodentia</taxon>
        <taxon>Myomorpha</taxon>
        <taxon>Muroidea</taxon>
        <taxon>Cricetidae</taxon>
        <taxon>Neotominae</taxon>
        <taxon>Peromyscus</taxon>
    </lineage>
</organism>
<evidence type="ECO:0000256" key="2">
    <source>
        <dbReference type="ARBA" id="ARBA00004245"/>
    </source>
</evidence>
<reference evidence="12" key="2">
    <citation type="submission" date="2025-08" db="UniProtKB">
        <authorList>
            <consortium name="Ensembl"/>
        </authorList>
    </citation>
    <scope>IDENTIFICATION</scope>
</reference>
<dbReference type="PROSITE" id="PS50088">
    <property type="entry name" value="ANK_REPEAT"/>
    <property type="match status" value="5"/>
</dbReference>
<dbReference type="Gene3D" id="1.25.40.20">
    <property type="entry name" value="Ankyrin repeat-containing domain"/>
    <property type="match status" value="2"/>
</dbReference>
<accession>A0A8C8TR61</accession>
<evidence type="ECO:0000256" key="10">
    <source>
        <dbReference type="SAM" id="Coils"/>
    </source>
</evidence>
<dbReference type="RefSeq" id="XP_042117352.1">
    <property type="nucleotide sequence ID" value="XM_042261418.1"/>
</dbReference>
<evidence type="ECO:0000256" key="1">
    <source>
        <dbReference type="ARBA" id="ARBA00004123"/>
    </source>
</evidence>
<dbReference type="InterPro" id="IPR002110">
    <property type="entry name" value="Ankyrin_rpt"/>
</dbReference>
<proteinExistence type="predicted"/>
<feature type="region of interest" description="Disordered" evidence="11">
    <location>
        <begin position="362"/>
        <end position="398"/>
    </location>
</feature>
<dbReference type="Pfam" id="PF12796">
    <property type="entry name" value="Ank_2"/>
    <property type="match status" value="2"/>
</dbReference>
<feature type="repeat" description="ANK" evidence="9">
    <location>
        <begin position="118"/>
        <end position="150"/>
    </location>
</feature>
<dbReference type="PROSITE" id="PS50297">
    <property type="entry name" value="ANK_REP_REGION"/>
    <property type="match status" value="5"/>
</dbReference>
<feature type="coiled-coil region" evidence="10">
    <location>
        <begin position="499"/>
        <end position="916"/>
    </location>
</feature>
<feature type="repeat" description="ANK" evidence="9">
    <location>
        <begin position="85"/>
        <end position="117"/>
    </location>
</feature>
<evidence type="ECO:0000256" key="5">
    <source>
        <dbReference type="ARBA" id="ARBA00023043"/>
    </source>
</evidence>
<evidence type="ECO:0000313" key="12">
    <source>
        <dbReference type="Ensembl" id="ENSPEMP00000013942.2"/>
    </source>
</evidence>
<dbReference type="GO" id="GO:0003779">
    <property type="term" value="F:actin binding"/>
    <property type="evidence" value="ECO:0007669"/>
    <property type="project" value="InterPro"/>
</dbReference>
<dbReference type="Ensembl" id="ENSPEMT00000018197.2">
    <property type="protein sequence ID" value="ENSPEMP00000013942.2"/>
    <property type="gene ID" value="ENSPEMG00000013824.2"/>
</dbReference>
<dbReference type="PANTHER" id="PTHR24129:SF0">
    <property type="entry name" value="ANKYCORBIN"/>
    <property type="match status" value="1"/>
</dbReference>
<dbReference type="GO" id="GO:0005856">
    <property type="term" value="C:cytoskeleton"/>
    <property type="evidence" value="ECO:0007669"/>
    <property type="project" value="UniProtKB-SubCell"/>
</dbReference>
<reference evidence="12" key="3">
    <citation type="submission" date="2025-09" db="UniProtKB">
        <authorList>
            <consortium name="Ensembl"/>
        </authorList>
    </citation>
    <scope>IDENTIFICATION</scope>
</reference>
<keyword evidence="6 10" id="KW-0175">Coiled coil</keyword>
<feature type="region of interest" description="Disordered" evidence="11">
    <location>
        <begin position="248"/>
        <end position="270"/>
    </location>
</feature>
<dbReference type="GO" id="GO:0005829">
    <property type="term" value="C:cytosol"/>
    <property type="evidence" value="ECO:0007669"/>
    <property type="project" value="UniProtKB-ARBA"/>
</dbReference>
<comment type="subcellular location">
    <subcellularLocation>
        <location evidence="2">Cytoplasm</location>
        <location evidence="2">Cytoskeleton</location>
    </subcellularLocation>
    <subcellularLocation>
        <location evidence="1">Nucleus</location>
    </subcellularLocation>
</comment>
<evidence type="ECO:0000256" key="7">
    <source>
        <dbReference type="ARBA" id="ARBA00023212"/>
    </source>
</evidence>
<keyword evidence="5 9" id="KW-0040">ANK repeat</keyword>
<evidence type="ECO:0000313" key="13">
    <source>
        <dbReference type="Proteomes" id="UP000694547"/>
    </source>
</evidence>
<keyword evidence="13" id="KW-1185">Reference proteome</keyword>
<feature type="compositionally biased region" description="Low complexity" evidence="11">
    <location>
        <begin position="374"/>
        <end position="385"/>
    </location>
</feature>
<keyword evidence="7" id="KW-0206">Cytoskeleton</keyword>
<evidence type="ECO:0000256" key="11">
    <source>
        <dbReference type="SAM" id="MobiDB-lite"/>
    </source>
</evidence>
<sequence>MKSLKAKFRKSDTNEWNKNDDRLLQAVENGDAEKVASLLGKKGTSATKHDSEGKTAFHLAAAKGHVECLKVMVTHGVDVTAQDTSGHSALHIAAKNGHPEYIRKLLQYKSPAESTDSSGKIALHYAAAQGCLQAVQVLCEQKSPINLKDSDGNIPLLLAVQNGHSEVCQFLLDHGADVNSRDKNGRTALMLACETGSSHIVEALIKKGADLNLVDSLGHNALHYSKLSENAGIQSLLLSKISQDADLKTPTKPKQLSDVSSPRSITSTPLSGKESVFFAEAPFKAEISSIQENKDRLSDSTTGADSLLDVSSEADQQDLLALLQAKVASLTLHNKELQDKLQARSPEKAEADLSLDSFHSTQTDLAPSLDKSSEAPSSDAKSSPSVERPVGTSPVDRDVRIQQLQDTLLDLQKKLESSEAEKKQLQAELQSQRTDLMCGNSTEISENGSDLSQKLKETQSKYEEAMKEVLSAQKQMKLGLLSQESADGCSHLREAGVANVDVDTLRQDLQNALEESERNRERVRELETKLVEKEKAGATKPPAAEECEEMKSSYCSVIENMNKEKAFLFEKYQQAQEEIMKLKDTLKSQMPPPEAPDDAGDMKEAMNRMIDELNKQVSELSQLYKEAQAELEDYRKRKSLEDAAEYIHKAEHERLMHVTNVSRAKAEEALSEMKSQYSRVLNELTQLKQLVDAHKENSVSITEHLQVITTLRTTAKEMEEKVSHLKEHLASKEAEVTRLEKQLLEEKAAMTDAMVPKSSYEKLQASLENEVNALATKLKDSVKEKEKAHSEVAQVRSEVSQVKREKENIQTLLKSKEQEITELLQKLQRAQEDLEGMKRCSETSSKLEEDKDEKINEMSKEVMKLKEALNSLSQLSYSTSSSKRQTQQLEVLQQQVKQLQNQLTECKKQHQEVISVYRMHLLYAVQGQMDEDVQRVLKQILTMCKNQSQKK</sequence>
<protein>
    <submittedName>
        <fullName evidence="12">Retinoic acid induced 14</fullName>
    </submittedName>
</protein>
<dbReference type="SMART" id="SM00248">
    <property type="entry name" value="ANK"/>
    <property type="match status" value="7"/>
</dbReference>
<dbReference type="Proteomes" id="UP000694547">
    <property type="component" value="Chromosome 15"/>
</dbReference>
<gene>
    <name evidence="12" type="primary">Rai14</name>
</gene>
<name>A0A8C8TR61_PERMB</name>
<dbReference type="PRINTS" id="PR01415">
    <property type="entry name" value="ANKYRIN"/>
</dbReference>
<keyword evidence="8" id="KW-0539">Nucleus</keyword>
<dbReference type="AlphaFoldDB" id="A0A8C8TR61"/>
<dbReference type="CTD" id="26064"/>